<dbReference type="Proteomes" id="UP001277761">
    <property type="component" value="Unassembled WGS sequence"/>
</dbReference>
<evidence type="ECO:0000256" key="3">
    <source>
        <dbReference type="ARBA" id="ARBA00023295"/>
    </source>
</evidence>
<dbReference type="Gene3D" id="2.60.120.260">
    <property type="entry name" value="Galactose-binding domain-like"/>
    <property type="match status" value="1"/>
</dbReference>
<evidence type="ECO:0000259" key="5">
    <source>
        <dbReference type="PROSITE" id="PS51820"/>
    </source>
</evidence>
<dbReference type="PROSITE" id="PS51820">
    <property type="entry name" value="PA14"/>
    <property type="match status" value="1"/>
</dbReference>
<dbReference type="InterPro" id="IPR006102">
    <property type="entry name" value="Ig-like_GH2"/>
</dbReference>
<dbReference type="Gene3D" id="2.60.40.10">
    <property type="entry name" value="Immunoglobulins"/>
    <property type="match status" value="1"/>
</dbReference>
<dbReference type="InterPro" id="IPR006104">
    <property type="entry name" value="Glyco_hydro_2_N"/>
</dbReference>
<dbReference type="InterPro" id="IPR008979">
    <property type="entry name" value="Galactose-bd-like_sf"/>
</dbReference>
<dbReference type="InterPro" id="IPR036156">
    <property type="entry name" value="Beta-gal/glucu_dom_sf"/>
</dbReference>
<reference evidence="6 7" key="1">
    <citation type="submission" date="2023-11" db="EMBL/GenBank/DDBJ databases">
        <authorList>
            <person name="Xu M."/>
            <person name="Jiang T."/>
        </authorList>
    </citation>
    <scope>NUCLEOTIDE SEQUENCE [LARGE SCALE GENOMIC DNA]</scope>
    <source>
        <strain evidence="6 7">SD</strain>
    </source>
</reference>
<dbReference type="InterPro" id="IPR051913">
    <property type="entry name" value="GH2_Domain-Containing"/>
</dbReference>
<evidence type="ECO:0000313" key="7">
    <source>
        <dbReference type="Proteomes" id="UP001277761"/>
    </source>
</evidence>
<proteinExistence type="inferred from homology"/>
<dbReference type="PANTHER" id="PTHR42732:SF1">
    <property type="entry name" value="BETA-MANNOSIDASE"/>
    <property type="match status" value="1"/>
</dbReference>
<dbReference type="Pfam" id="PF02837">
    <property type="entry name" value="Glyco_hydro_2_N"/>
    <property type="match status" value="1"/>
</dbReference>
<evidence type="ECO:0000256" key="1">
    <source>
        <dbReference type="ARBA" id="ARBA00007401"/>
    </source>
</evidence>
<dbReference type="GO" id="GO:0016787">
    <property type="term" value="F:hydrolase activity"/>
    <property type="evidence" value="ECO:0007669"/>
    <property type="project" value="UniProtKB-KW"/>
</dbReference>
<dbReference type="InterPro" id="IPR013783">
    <property type="entry name" value="Ig-like_fold"/>
</dbReference>
<dbReference type="RefSeq" id="WP_319954808.1">
    <property type="nucleotide sequence ID" value="NZ_JAXAVX010000007.1"/>
</dbReference>
<organism evidence="6 7">
    <name type="scientific">Patulibacter brassicae</name>
    <dbReference type="NCBI Taxonomy" id="1705717"/>
    <lineage>
        <taxon>Bacteria</taxon>
        <taxon>Bacillati</taxon>
        <taxon>Actinomycetota</taxon>
        <taxon>Thermoleophilia</taxon>
        <taxon>Solirubrobacterales</taxon>
        <taxon>Patulibacteraceae</taxon>
        <taxon>Patulibacter</taxon>
    </lineage>
</organism>
<comment type="caution">
    <text evidence="6">The sequence shown here is derived from an EMBL/GenBank/DDBJ whole genome shotgun (WGS) entry which is preliminary data.</text>
</comment>
<dbReference type="SUPFAM" id="SSF51445">
    <property type="entry name" value="(Trans)glycosidases"/>
    <property type="match status" value="1"/>
</dbReference>
<keyword evidence="7" id="KW-1185">Reference proteome</keyword>
<keyword evidence="2 6" id="KW-0378">Hydrolase</keyword>
<dbReference type="InterPro" id="IPR017853">
    <property type="entry name" value="GH"/>
</dbReference>
<accession>A0ABU4VLC6</accession>
<dbReference type="InterPro" id="IPR037524">
    <property type="entry name" value="PA14/GLEYA"/>
</dbReference>
<dbReference type="InterPro" id="IPR006103">
    <property type="entry name" value="Glyco_hydro_2_cat"/>
</dbReference>
<dbReference type="SUPFAM" id="SSF49785">
    <property type="entry name" value="Galactose-binding domain-like"/>
    <property type="match status" value="1"/>
</dbReference>
<dbReference type="Pfam" id="PF02836">
    <property type="entry name" value="Glyco_hydro_2_C"/>
    <property type="match status" value="1"/>
</dbReference>
<gene>
    <name evidence="6" type="ORF">SK069_13685</name>
</gene>
<feature type="domain" description="PA14" evidence="5">
    <location>
        <begin position="55"/>
        <end position="208"/>
    </location>
</feature>
<dbReference type="EMBL" id="JAXAVX010000007">
    <property type="protein sequence ID" value="MDX8152652.1"/>
    <property type="molecule type" value="Genomic_DNA"/>
</dbReference>
<feature type="chain" id="PRO_5045451157" evidence="4">
    <location>
        <begin position="25"/>
        <end position="677"/>
    </location>
</feature>
<keyword evidence="4" id="KW-0732">Signal</keyword>
<comment type="similarity">
    <text evidence="1">Belongs to the glycosyl hydrolase 2 family.</text>
</comment>
<keyword evidence="3" id="KW-0326">Glycosidase</keyword>
<name>A0ABU4VLC6_9ACTN</name>
<evidence type="ECO:0000256" key="2">
    <source>
        <dbReference type="ARBA" id="ARBA00022801"/>
    </source>
</evidence>
<feature type="signal peptide" evidence="4">
    <location>
        <begin position="1"/>
        <end position="24"/>
    </location>
</feature>
<protein>
    <submittedName>
        <fullName evidence="6">Glycoside hydrolase family 2 TIM barrel-domain containing protein</fullName>
    </submittedName>
</protein>
<dbReference type="Gene3D" id="3.20.20.80">
    <property type="entry name" value="Glycosidases"/>
    <property type="match status" value="1"/>
</dbReference>
<evidence type="ECO:0000256" key="4">
    <source>
        <dbReference type="SAM" id="SignalP"/>
    </source>
</evidence>
<evidence type="ECO:0000313" key="6">
    <source>
        <dbReference type="EMBL" id="MDX8152652.1"/>
    </source>
</evidence>
<dbReference type="Pfam" id="PF00703">
    <property type="entry name" value="Glyco_hydro_2"/>
    <property type="match status" value="1"/>
</dbReference>
<sequence>MLRRRLLPVPLLVLALAAAPVAVSELGDGPRSAAAAEDAPSNAPVAVGGPFGRTSISAGWTVRNDPRDSGRGLGWKDGDFTGSTVDLPYVPNAKNITGAAGVLGHRGSIAWYRKTITVPKDGDYAIGFGSVNHEATVWIDGRQVASHLGEFLPFEARAGLKAGREHTIVVRADWRDPETMKKQGYHRGWFNYGGITRDVTLRPLGASDTAAPSVVTELQPGGSAKVTVSADFTNRAGTRAIAPVGVLRRGDRTFTLRFPSQRFTGGQTRRLAASVVIEKPDLWSSTAPNLYDMVVGVASESAYQTRTGLRVVSVRNGAIYVNGTRVQLRGASIHEDAPGVGDGLRPEQMDGLIDDLKAIGANATRAQHPLDPALLERLDEAGIMVWQGIGPFDSPGSWTHRTAAQQRRARERVAVTLAEQQTHPSTIVWNLANEIAKNGNRHGQVPYVRAMSRMLKEKDPNRLVALDLWGTPKELCMSSARGVVELKVRRGTAKRCDLGGGRRGRMVWETRLPEKVGPVYQYIDAIGITNYEGWYSEPGQPMSYIARRIKAYLKLAERVYRGKALVLTEFGAEANGENPSSKPGGYGYQSNLIRTTIDAYASDPNVQGFLVWNLRDFGVSPAFLGGSIRNVYKGHPIRLVRGLNQKGLFTYENRPKPAVAVTKAALARAAQTGAGRR</sequence>
<dbReference type="SUPFAM" id="SSF49303">
    <property type="entry name" value="beta-Galactosidase/glucuronidase domain"/>
    <property type="match status" value="1"/>
</dbReference>
<dbReference type="PANTHER" id="PTHR42732">
    <property type="entry name" value="BETA-GALACTOSIDASE"/>
    <property type="match status" value="1"/>
</dbReference>